<dbReference type="Proteomes" id="UP000307592">
    <property type="component" value="Unassembled WGS sequence"/>
</dbReference>
<reference evidence="1 2" key="1">
    <citation type="submission" date="2019-01" db="EMBL/GenBank/DDBJ databases">
        <title>Draft genome assembly of Photorhabdus luminescens subsp. sonorensis Caborca.</title>
        <authorList>
            <person name="Duong D.A."/>
            <person name="Espinosa-Artiles P."/>
            <person name="Orozco R.A."/>
            <person name="Molnar I."/>
            <person name="Stock P."/>
        </authorList>
    </citation>
    <scope>NUCLEOTIDE SEQUENCE [LARGE SCALE GENOMIC DNA]</scope>
    <source>
        <strain evidence="1 2">Caborca</strain>
    </source>
</reference>
<protein>
    <submittedName>
        <fullName evidence="1">RHS repeat protein</fullName>
    </submittedName>
</protein>
<comment type="caution">
    <text evidence="1">The sequence shown here is derived from an EMBL/GenBank/DDBJ whole genome shotgun (WGS) entry which is preliminary data.</text>
</comment>
<dbReference type="PANTHER" id="PTHR32305:SF15">
    <property type="entry name" value="PROTEIN RHSA-RELATED"/>
    <property type="match status" value="1"/>
</dbReference>
<sequence>MYADGTIGYEQSIHWLYEPGALTPSARFEKGQLYYVVSDHQGTVREILTEAGELLWAGRLLTWGEPERWPVLTVNDPRNLTCNFRFAGQYEDPESGLYYNRFRYYDNEIGQYLCADPLNLSGGFNPYGYVHDPVNWIDPLGLAGCPIREVNGTKIFGIGQKDKTPSHDQFSEVIANKLAMSGKFKEVYLNRSYSFANGKGTSGRRPDVMAIDVNGKVHSIELASKTDMGKKLPTLTSRNETAMSNLPVNKQGDILVFEHPYKAADMKSMLDNLISSI</sequence>
<dbReference type="AlphaFoldDB" id="A0A5C4RC50"/>
<dbReference type="EMBL" id="SBIJ01000090">
    <property type="protein sequence ID" value="TNH41560.1"/>
    <property type="molecule type" value="Genomic_DNA"/>
</dbReference>
<accession>A0A5C4RC50</accession>
<gene>
    <name evidence="1" type="ORF">EP164_21920</name>
</gene>
<dbReference type="PANTHER" id="PTHR32305">
    <property type="match status" value="1"/>
</dbReference>
<name>A0A5C4RC50_PHOLU</name>
<evidence type="ECO:0000313" key="1">
    <source>
        <dbReference type="EMBL" id="TNH41560.1"/>
    </source>
</evidence>
<dbReference type="PRINTS" id="PR00394">
    <property type="entry name" value="RHSPROTEIN"/>
</dbReference>
<dbReference type="NCBIfam" id="TIGR03696">
    <property type="entry name" value="Rhs_assc_core"/>
    <property type="match status" value="1"/>
</dbReference>
<dbReference type="InterPro" id="IPR050708">
    <property type="entry name" value="T6SS_VgrG/RHS"/>
</dbReference>
<dbReference type="Gene3D" id="2.180.10.10">
    <property type="entry name" value="RHS repeat-associated core"/>
    <property type="match status" value="1"/>
</dbReference>
<organism evidence="1 2">
    <name type="scientific">Photorhabdus luminescens subsp. sonorensis</name>
    <dbReference type="NCBI Taxonomy" id="1173677"/>
    <lineage>
        <taxon>Bacteria</taxon>
        <taxon>Pseudomonadati</taxon>
        <taxon>Pseudomonadota</taxon>
        <taxon>Gammaproteobacteria</taxon>
        <taxon>Enterobacterales</taxon>
        <taxon>Morganellaceae</taxon>
        <taxon>Photorhabdus</taxon>
    </lineage>
</organism>
<proteinExistence type="predicted"/>
<dbReference type="InterPro" id="IPR022385">
    <property type="entry name" value="Rhs_assc_core"/>
</dbReference>
<evidence type="ECO:0000313" key="2">
    <source>
        <dbReference type="Proteomes" id="UP000307592"/>
    </source>
</evidence>